<dbReference type="STRING" id="1076935.U4LEE8"/>
<organism evidence="4 5">
    <name type="scientific">Pyronema omphalodes (strain CBS 100304)</name>
    <name type="common">Pyronema confluens</name>
    <dbReference type="NCBI Taxonomy" id="1076935"/>
    <lineage>
        <taxon>Eukaryota</taxon>
        <taxon>Fungi</taxon>
        <taxon>Dikarya</taxon>
        <taxon>Ascomycota</taxon>
        <taxon>Pezizomycotina</taxon>
        <taxon>Pezizomycetes</taxon>
        <taxon>Pezizales</taxon>
        <taxon>Pyronemataceae</taxon>
        <taxon>Pyronema</taxon>
    </lineage>
</organism>
<dbReference type="AlphaFoldDB" id="U4LEE8"/>
<dbReference type="PROSITE" id="PS50200">
    <property type="entry name" value="RA"/>
    <property type="match status" value="1"/>
</dbReference>
<dbReference type="PROSITE" id="PS50105">
    <property type="entry name" value="SAM_DOMAIN"/>
    <property type="match status" value="1"/>
</dbReference>
<dbReference type="GO" id="GO:0007165">
    <property type="term" value="P:signal transduction"/>
    <property type="evidence" value="ECO:0007669"/>
    <property type="project" value="InterPro"/>
</dbReference>
<feature type="compositionally biased region" description="Polar residues" evidence="1">
    <location>
        <begin position="270"/>
        <end position="282"/>
    </location>
</feature>
<evidence type="ECO:0000259" key="3">
    <source>
        <dbReference type="PROSITE" id="PS50200"/>
    </source>
</evidence>
<feature type="compositionally biased region" description="Gly residues" evidence="1">
    <location>
        <begin position="351"/>
        <end position="363"/>
    </location>
</feature>
<evidence type="ECO:0000259" key="2">
    <source>
        <dbReference type="PROSITE" id="PS50105"/>
    </source>
</evidence>
<dbReference type="InterPro" id="IPR013761">
    <property type="entry name" value="SAM/pointed_sf"/>
</dbReference>
<proteinExistence type="predicted"/>
<dbReference type="SUPFAM" id="SSF54236">
    <property type="entry name" value="Ubiquitin-like"/>
    <property type="match status" value="1"/>
</dbReference>
<dbReference type="SUPFAM" id="SSF47769">
    <property type="entry name" value="SAM/Pointed domain"/>
    <property type="match status" value="1"/>
</dbReference>
<feature type="region of interest" description="Disordered" evidence="1">
    <location>
        <begin position="193"/>
        <end position="237"/>
    </location>
</feature>
<dbReference type="SMART" id="SM00314">
    <property type="entry name" value="RA"/>
    <property type="match status" value="1"/>
</dbReference>
<dbReference type="Gene3D" id="1.10.150.50">
    <property type="entry name" value="Transcription Factor, Ets-1"/>
    <property type="match status" value="1"/>
</dbReference>
<dbReference type="OrthoDB" id="445896at2759"/>
<dbReference type="SMART" id="SM00454">
    <property type="entry name" value="SAM"/>
    <property type="match status" value="1"/>
</dbReference>
<name>U4LEE8_PYROM</name>
<dbReference type="Pfam" id="PF07647">
    <property type="entry name" value="SAM_2"/>
    <property type="match status" value="1"/>
</dbReference>
<dbReference type="PANTHER" id="PTHR24135:SF28">
    <property type="entry name" value="LD13733P"/>
    <property type="match status" value="1"/>
</dbReference>
<dbReference type="PANTHER" id="PTHR24135">
    <property type="entry name" value="SH3 AND MULTIPLE ANKYRIN REPEAT DOMAINS PROTEIN"/>
    <property type="match status" value="1"/>
</dbReference>
<dbReference type="InterPro" id="IPR051569">
    <property type="entry name" value="SHANK"/>
</dbReference>
<feature type="compositionally biased region" description="Low complexity" evidence="1">
    <location>
        <begin position="1"/>
        <end position="10"/>
    </location>
</feature>
<dbReference type="InterPro" id="IPR029071">
    <property type="entry name" value="Ubiquitin-like_domsf"/>
</dbReference>
<accession>U4LEE8</accession>
<keyword evidence="5" id="KW-1185">Reference proteome</keyword>
<evidence type="ECO:0000256" key="1">
    <source>
        <dbReference type="SAM" id="MobiDB-lite"/>
    </source>
</evidence>
<dbReference type="eggNOG" id="KOG4375">
    <property type="taxonomic scope" value="Eukaryota"/>
</dbReference>
<dbReference type="Proteomes" id="UP000018144">
    <property type="component" value="Unassembled WGS sequence"/>
</dbReference>
<feature type="region of interest" description="Disordered" evidence="1">
    <location>
        <begin position="1"/>
        <end position="43"/>
    </location>
</feature>
<evidence type="ECO:0000313" key="5">
    <source>
        <dbReference type="Proteomes" id="UP000018144"/>
    </source>
</evidence>
<dbReference type="Gene3D" id="3.10.20.90">
    <property type="entry name" value="Phosphatidylinositol 3-kinase Catalytic Subunit, Chain A, domain 1"/>
    <property type="match status" value="1"/>
</dbReference>
<feature type="compositionally biased region" description="Polar residues" evidence="1">
    <location>
        <begin position="216"/>
        <end position="228"/>
    </location>
</feature>
<dbReference type="InterPro" id="IPR001660">
    <property type="entry name" value="SAM"/>
</dbReference>
<dbReference type="GO" id="GO:0035255">
    <property type="term" value="F:ionotropic glutamate receptor binding"/>
    <property type="evidence" value="ECO:0007669"/>
    <property type="project" value="TreeGrafter"/>
</dbReference>
<dbReference type="Pfam" id="PF00788">
    <property type="entry name" value="RA"/>
    <property type="match status" value="1"/>
</dbReference>
<feature type="compositionally biased region" description="Basic and acidic residues" evidence="1">
    <location>
        <begin position="322"/>
        <end position="350"/>
    </location>
</feature>
<feature type="domain" description="SAM" evidence="2">
    <location>
        <begin position="53"/>
        <end position="116"/>
    </location>
</feature>
<protein>
    <submittedName>
        <fullName evidence="4">Similar to Protein STE50 acc. no. P25344</fullName>
    </submittedName>
</protein>
<dbReference type="OMA" id="DWTAEEC"/>
<feature type="domain" description="Ras-associating" evidence="3">
    <location>
        <begin position="363"/>
        <end position="442"/>
    </location>
</feature>
<dbReference type="EMBL" id="HF935431">
    <property type="protein sequence ID" value="CCX30243.1"/>
    <property type="molecule type" value="Genomic_DNA"/>
</dbReference>
<evidence type="ECO:0000313" key="4">
    <source>
        <dbReference type="EMBL" id="CCX30243.1"/>
    </source>
</evidence>
<dbReference type="GO" id="GO:0030160">
    <property type="term" value="F:synaptic receptor adaptor activity"/>
    <property type="evidence" value="ECO:0007669"/>
    <property type="project" value="TreeGrafter"/>
</dbReference>
<feature type="region of interest" description="Disordered" evidence="1">
    <location>
        <begin position="252"/>
        <end position="368"/>
    </location>
</feature>
<sequence length="457" mass="50928">MMGSPSLSDRLPLRSPDRADWRDDRYGSQQPTPTTWEHRLEGDGMPDGIISEWDTEGVASWMNSLGFGKYHDALLDNDIDGEALIRLNQDELRELGITSVGHRLSILKYVYNVKTAHDIPFDPDDYIPATCDENEQNKVATQEDVQRLIGIVKKRDARILEAESHIQALYEAMARLRNDLLPVWRMVKNKNQELPPLNGEFSSGRDDDLNMRETQESNTPPISSSSLLQPAPMSGKGLSRKFSMKKLILGTPKNASPTYPPTMHEYPEQIPTSVNGGMTISQPILPPPMDDMRGHPSPTSPAAPPIHHNPYNPHASLGPSSRGRDDRRDNRERPDRQTPRTPHYADDERGGTNGGGGGTGGGSSEPDIFKSFRVSMEDPCRKVLPAALKRYNIQADWRQYALYIVHGDQERCLGLEEKPLILFKQLDREGRKPMFMLRRNAGGADTGGGIQVPGGVL</sequence>
<feature type="compositionally biased region" description="Basic and acidic residues" evidence="1">
    <location>
        <begin position="203"/>
        <end position="215"/>
    </location>
</feature>
<dbReference type="CDD" id="cd01786">
    <property type="entry name" value="RA_STE50"/>
    <property type="match status" value="1"/>
</dbReference>
<feature type="compositionally biased region" description="Basic and acidic residues" evidence="1">
    <location>
        <begin position="11"/>
        <end position="26"/>
    </location>
</feature>
<gene>
    <name evidence="4" type="ORF">PCON_08369</name>
</gene>
<reference evidence="4 5" key="1">
    <citation type="journal article" date="2013" name="PLoS Genet.">
        <title>The genome and development-dependent transcriptomes of Pyronema confluens: a window into fungal evolution.</title>
        <authorList>
            <person name="Traeger S."/>
            <person name="Altegoer F."/>
            <person name="Freitag M."/>
            <person name="Gabaldon T."/>
            <person name="Kempken F."/>
            <person name="Kumar A."/>
            <person name="Marcet-Houben M."/>
            <person name="Poggeler S."/>
            <person name="Stajich J.E."/>
            <person name="Nowrousian M."/>
        </authorList>
    </citation>
    <scope>NUCLEOTIDE SEQUENCE [LARGE SCALE GENOMIC DNA]</scope>
    <source>
        <strain evidence="5">CBS 100304</strain>
        <tissue evidence="4">Vegetative mycelium</tissue>
    </source>
</reference>
<dbReference type="InterPro" id="IPR000159">
    <property type="entry name" value="RA_dom"/>
</dbReference>